<dbReference type="EMBL" id="JAUJFL010000001">
    <property type="protein sequence ID" value="KAK2614547.1"/>
    <property type="molecule type" value="Genomic_DNA"/>
</dbReference>
<feature type="compositionally biased region" description="Basic and acidic residues" evidence="1">
    <location>
        <begin position="153"/>
        <end position="163"/>
    </location>
</feature>
<comment type="caution">
    <text evidence="2">The sequence shown here is derived from an EMBL/GenBank/DDBJ whole genome shotgun (WGS) entry which is preliminary data.</text>
</comment>
<gene>
    <name evidence="2" type="ORF">N8I77_001358</name>
</gene>
<protein>
    <submittedName>
        <fullName evidence="2">Uncharacterized protein</fullName>
    </submittedName>
</protein>
<evidence type="ECO:0000256" key="1">
    <source>
        <dbReference type="SAM" id="MobiDB-lite"/>
    </source>
</evidence>
<evidence type="ECO:0000313" key="3">
    <source>
        <dbReference type="Proteomes" id="UP001265746"/>
    </source>
</evidence>
<accession>A0AAD9SRH3</accession>
<proteinExistence type="predicted"/>
<dbReference type="AlphaFoldDB" id="A0AAD9SRH3"/>
<evidence type="ECO:0000313" key="2">
    <source>
        <dbReference type="EMBL" id="KAK2614547.1"/>
    </source>
</evidence>
<dbReference type="Proteomes" id="UP001265746">
    <property type="component" value="Unassembled WGS sequence"/>
</dbReference>
<reference evidence="2" key="1">
    <citation type="submission" date="2023-06" db="EMBL/GenBank/DDBJ databases">
        <authorList>
            <person name="Noh H."/>
        </authorList>
    </citation>
    <scope>NUCLEOTIDE SEQUENCE</scope>
    <source>
        <strain evidence="2">DUCC20226</strain>
    </source>
</reference>
<organism evidence="2 3">
    <name type="scientific">Phomopsis amygdali</name>
    <name type="common">Fusicoccum amygdali</name>
    <dbReference type="NCBI Taxonomy" id="1214568"/>
    <lineage>
        <taxon>Eukaryota</taxon>
        <taxon>Fungi</taxon>
        <taxon>Dikarya</taxon>
        <taxon>Ascomycota</taxon>
        <taxon>Pezizomycotina</taxon>
        <taxon>Sordariomycetes</taxon>
        <taxon>Sordariomycetidae</taxon>
        <taxon>Diaporthales</taxon>
        <taxon>Diaporthaceae</taxon>
        <taxon>Diaporthe</taxon>
    </lineage>
</organism>
<feature type="region of interest" description="Disordered" evidence="1">
    <location>
        <begin position="93"/>
        <end position="163"/>
    </location>
</feature>
<feature type="compositionally biased region" description="Low complexity" evidence="1">
    <location>
        <begin position="94"/>
        <end position="132"/>
    </location>
</feature>
<keyword evidence="3" id="KW-1185">Reference proteome</keyword>
<sequence>MPPKKVGNALAEGSDATAAAVTALCRLIMSCDEFKADNSKLADGKQLSNEPFGSKALVKILGIAQAKNVPRKINSIINPYGFELKSGKIVAQSGTQAQDGAAGPAGAAANTSAAEEGKAPNKNKASKANGKAQQGPSKKRKLAVSFPDDDDNDHVKTEEHQEA</sequence>
<name>A0AAD9SRH3_PHOAM</name>